<evidence type="ECO:0000313" key="3">
    <source>
        <dbReference type="Proteomes" id="UP001595851"/>
    </source>
</evidence>
<sequence length="359" mass="38396">MARLGRSRPIPVLINGRLRYSRQTVTLGAFESASEWPALEVHTPNVNLFLPPFESASEWPGLGFRYEARFTLPAFESISEWPSLSVTIPVKPGDSLTGGNGEVEWNGTLWGPATNVRVLLPVSGWYDSPSIDNLNVERPGAHGAWDARKVAQQRIVSIKLQLNSADDPTQVQALIDDIWAATGIPEDEEPLPLVIKAYGAPKLAYGQVVDRPLELDGDYNAGLPSVGVIIACGDPRLYSLERQGVTVPIGTPTTLANIGNASTYPLIRLEGPVTNPVLVNQTLNRTIRFNISINDGDLLAIDTKNATVTAAGENQMSTLAGNSVPVGDFVLQAGPNTIAFSAGSGGSAGADFLWRHAVI</sequence>
<feature type="domain" description="Siphovirus-type tail component C-terminal" evidence="1">
    <location>
        <begin position="259"/>
        <end position="343"/>
    </location>
</feature>
<dbReference type="InterPro" id="IPR054738">
    <property type="entry name" value="Siphovirus-type_tail_C"/>
</dbReference>
<evidence type="ECO:0000313" key="2">
    <source>
        <dbReference type="EMBL" id="MFC4006653.1"/>
    </source>
</evidence>
<gene>
    <name evidence="2" type="ORF">ACFOY2_05435</name>
</gene>
<keyword evidence="3" id="KW-1185">Reference proteome</keyword>
<proteinExistence type="predicted"/>
<dbReference type="RefSeq" id="WP_379526792.1">
    <property type="nucleotide sequence ID" value="NZ_JBHSBI010000002.1"/>
</dbReference>
<name>A0ABV8G261_9ACTN</name>
<dbReference type="Pfam" id="PF22768">
    <property type="entry name" value="SPP1_Dit"/>
    <property type="match status" value="1"/>
</dbReference>
<organism evidence="2 3">
    <name type="scientific">Nonomuraea purpurea</name>
    <dbReference type="NCBI Taxonomy" id="1849276"/>
    <lineage>
        <taxon>Bacteria</taxon>
        <taxon>Bacillati</taxon>
        <taxon>Actinomycetota</taxon>
        <taxon>Actinomycetes</taxon>
        <taxon>Streptosporangiales</taxon>
        <taxon>Streptosporangiaceae</taxon>
        <taxon>Nonomuraea</taxon>
    </lineage>
</organism>
<dbReference type="EMBL" id="JBHSBI010000002">
    <property type="protein sequence ID" value="MFC4006653.1"/>
    <property type="molecule type" value="Genomic_DNA"/>
</dbReference>
<comment type="caution">
    <text evidence="2">The sequence shown here is derived from an EMBL/GenBank/DDBJ whole genome shotgun (WGS) entry which is preliminary data.</text>
</comment>
<protein>
    <recommendedName>
        <fullName evidence="1">Siphovirus-type tail component C-terminal domain-containing protein</fullName>
    </recommendedName>
</protein>
<evidence type="ECO:0000259" key="1">
    <source>
        <dbReference type="Pfam" id="PF22768"/>
    </source>
</evidence>
<reference evidence="3" key="1">
    <citation type="journal article" date="2019" name="Int. J. Syst. Evol. Microbiol.">
        <title>The Global Catalogue of Microorganisms (GCM) 10K type strain sequencing project: providing services to taxonomists for standard genome sequencing and annotation.</title>
        <authorList>
            <consortium name="The Broad Institute Genomics Platform"/>
            <consortium name="The Broad Institute Genome Sequencing Center for Infectious Disease"/>
            <person name="Wu L."/>
            <person name="Ma J."/>
        </authorList>
    </citation>
    <scope>NUCLEOTIDE SEQUENCE [LARGE SCALE GENOMIC DNA]</scope>
    <source>
        <strain evidence="3">TBRC 1276</strain>
    </source>
</reference>
<accession>A0ABV8G261</accession>
<dbReference type="Gene3D" id="2.60.120.860">
    <property type="match status" value="1"/>
</dbReference>
<dbReference type="Proteomes" id="UP001595851">
    <property type="component" value="Unassembled WGS sequence"/>
</dbReference>